<reference evidence="3" key="1">
    <citation type="journal article" date="2019" name="Int. J. Syst. Evol. Microbiol.">
        <title>The Global Catalogue of Microorganisms (GCM) 10K type strain sequencing project: providing services to taxonomists for standard genome sequencing and annotation.</title>
        <authorList>
            <consortium name="The Broad Institute Genomics Platform"/>
            <consortium name="The Broad Institute Genome Sequencing Center for Infectious Disease"/>
            <person name="Wu L."/>
            <person name="Ma J."/>
        </authorList>
    </citation>
    <scope>NUCLEOTIDE SEQUENCE [LARGE SCALE GENOMIC DNA]</scope>
    <source>
        <strain evidence="3">JCM 16546</strain>
    </source>
</reference>
<gene>
    <name evidence="2" type="ORF">GCM10022202_08190</name>
</gene>
<dbReference type="PANTHER" id="PTHR39203">
    <property type="entry name" value="CYTOPLASMIC PROTEIN-RELATED"/>
    <property type="match status" value="1"/>
</dbReference>
<dbReference type="Pfam" id="PF04266">
    <property type="entry name" value="ASCH"/>
    <property type="match status" value="1"/>
</dbReference>
<dbReference type="Gene3D" id="3.10.400.10">
    <property type="entry name" value="Sulfate adenylyltransferase"/>
    <property type="match status" value="1"/>
</dbReference>
<dbReference type="CDD" id="cd06553">
    <property type="entry name" value="ASCH_Ef3133_like"/>
    <property type="match status" value="1"/>
</dbReference>
<accession>A0ABP7B735</accession>
<evidence type="ECO:0000259" key="1">
    <source>
        <dbReference type="SMART" id="SM01022"/>
    </source>
</evidence>
<evidence type="ECO:0000313" key="3">
    <source>
        <dbReference type="Proteomes" id="UP001410795"/>
    </source>
</evidence>
<dbReference type="SUPFAM" id="SSF88697">
    <property type="entry name" value="PUA domain-like"/>
    <property type="match status" value="1"/>
</dbReference>
<dbReference type="InterPro" id="IPR015947">
    <property type="entry name" value="PUA-like_sf"/>
</dbReference>
<comment type="caution">
    <text evidence="2">The sequence shown here is derived from an EMBL/GenBank/DDBJ whole genome shotgun (WGS) entry which is preliminary data.</text>
</comment>
<evidence type="ECO:0000313" key="2">
    <source>
        <dbReference type="EMBL" id="GAA3650909.1"/>
    </source>
</evidence>
<dbReference type="Proteomes" id="UP001410795">
    <property type="component" value="Unassembled WGS sequence"/>
</dbReference>
<dbReference type="InterPro" id="IPR009326">
    <property type="entry name" value="DUF984"/>
</dbReference>
<name>A0ABP7B735_9MICO</name>
<dbReference type="EMBL" id="BAAAYV010000005">
    <property type="protein sequence ID" value="GAA3650909.1"/>
    <property type="molecule type" value="Genomic_DNA"/>
</dbReference>
<dbReference type="PIRSF" id="PIRSF021320">
    <property type="entry name" value="DUF984"/>
    <property type="match status" value="1"/>
</dbReference>
<proteinExistence type="predicted"/>
<dbReference type="InterPro" id="IPR007374">
    <property type="entry name" value="ASCH_domain"/>
</dbReference>
<organism evidence="2 3">
    <name type="scientific">Microbacterium marinilacus</name>
    <dbReference type="NCBI Taxonomy" id="415209"/>
    <lineage>
        <taxon>Bacteria</taxon>
        <taxon>Bacillati</taxon>
        <taxon>Actinomycetota</taxon>
        <taxon>Actinomycetes</taxon>
        <taxon>Micrococcales</taxon>
        <taxon>Microbacteriaceae</taxon>
        <taxon>Microbacterium</taxon>
    </lineage>
</organism>
<dbReference type="SMART" id="SM01022">
    <property type="entry name" value="ASCH"/>
    <property type="match status" value="1"/>
</dbReference>
<sequence>MSIPDPDPAAVAAFWDRARAAISVAEPELSLPDAPPQAWGFGATPAHADALLALVLTGTKTGTSSDARGYPATGEPVPVAGQLDVVLDGSGAPRAVILNTSIDTVPFDDVDAAHARAEGEGDRSLAHWRDVHERFFTEHAEHDQGFSPSMPVITERFRLLYP</sequence>
<feature type="domain" description="ASCH" evidence="1">
    <location>
        <begin position="39"/>
        <end position="161"/>
    </location>
</feature>
<dbReference type="RefSeq" id="WP_221855816.1">
    <property type="nucleotide sequence ID" value="NZ_BAAAYV010000005.1"/>
</dbReference>
<dbReference type="PANTHER" id="PTHR39203:SF1">
    <property type="entry name" value="CYTOPLASMIC PROTEIN"/>
    <property type="match status" value="1"/>
</dbReference>
<protein>
    <submittedName>
        <fullName evidence="2">ASCH domain-containing protein</fullName>
    </submittedName>
</protein>
<keyword evidence="3" id="KW-1185">Reference proteome</keyword>